<dbReference type="EMBL" id="LBGP01000021">
    <property type="protein sequence ID" value="KQA98604.1"/>
    <property type="molecule type" value="Genomic_DNA"/>
</dbReference>
<dbReference type="EMBL" id="LCUF01000008">
    <property type="protein sequence ID" value="KQA23664.1"/>
    <property type="molecule type" value="Genomic_DNA"/>
</dbReference>
<evidence type="ECO:0000313" key="6">
    <source>
        <dbReference type="Proteomes" id="UP000050491"/>
    </source>
</evidence>
<evidence type="ECO:0000313" key="4">
    <source>
        <dbReference type="EMBL" id="PAR22940.1"/>
    </source>
</evidence>
<evidence type="ECO:0000313" key="7">
    <source>
        <dbReference type="Proteomes" id="UP000053724"/>
    </source>
</evidence>
<evidence type="ECO:0000313" key="5">
    <source>
        <dbReference type="Proteomes" id="UP000027331"/>
    </source>
</evidence>
<keyword evidence="5" id="KW-1185">Reference proteome</keyword>
<reference evidence="6 7" key="2">
    <citation type="journal article" date="2015" name="Genome Biol. Evol.">
        <title>The Dynamics of Genetic Interactions between Vibrio metoecus and Vibrio cholerae, Two Close Relatives Co-Occurring in the Environment.</title>
        <authorList>
            <person name="Orata F.D."/>
            <person name="Kirchberger P.C."/>
            <person name="Meheust R."/>
            <person name="Barlow E.J."/>
            <person name="Tarr C.L."/>
            <person name="Boucher Y."/>
        </authorList>
    </citation>
    <scope>NUCLEOTIDE SEQUENCE [LARGE SCALE GENOMIC DNA]</scope>
    <source>
        <strain evidence="2 7">08-2459</strain>
        <strain evidence="3 6">YB5B04</strain>
    </source>
</reference>
<reference evidence="8" key="4">
    <citation type="submission" date="2017-07" db="EMBL/GenBank/DDBJ databases">
        <authorList>
            <person name="Boucher Y."/>
            <person name="Orata F.D."/>
        </authorList>
    </citation>
    <scope>NUCLEOTIDE SEQUENCE [LARGE SCALE GENOMIC DNA]</scope>
    <source>
        <strain evidence="8">OYP9E10</strain>
    </source>
</reference>
<name>A0A067BFW9_VIBMT</name>
<dbReference type="AlphaFoldDB" id="A0A067BFW9"/>
<dbReference type="RefSeq" id="WP_001222790.1">
    <property type="nucleotide sequence ID" value="NZ_ACZT01000025.1"/>
</dbReference>
<dbReference type="Proteomes" id="UP000027331">
    <property type="component" value="Unassembled WGS sequence"/>
</dbReference>
<dbReference type="GeneID" id="94015185"/>
<gene>
    <name evidence="2" type="ORF">AAY55_07805</name>
    <name evidence="4" type="ORF">CGU03_00140</name>
    <name evidence="1" type="ORF">DP83_17195</name>
    <name evidence="3" type="ORF">XV92_16640</name>
</gene>
<dbReference type="PATRIC" id="fig|1481663.10.peg.2043"/>
<organism evidence="2 7">
    <name type="scientific">Vibrio metoecus</name>
    <dbReference type="NCBI Taxonomy" id="1481663"/>
    <lineage>
        <taxon>Bacteria</taxon>
        <taxon>Pseudomonadati</taxon>
        <taxon>Pseudomonadota</taxon>
        <taxon>Gammaproteobacteria</taxon>
        <taxon>Vibrionales</taxon>
        <taxon>Vibrionaceae</taxon>
        <taxon>Vibrio</taxon>
    </lineage>
</organism>
<proteinExistence type="predicted"/>
<reference evidence="1 5" key="1">
    <citation type="submission" date="2014-04" db="EMBL/GenBank/DDBJ databases">
        <title>Vibrio metecus sp. nov., a close relative of Vibrio cholerae isolated from coastal brackish ponds and clinical specimens.</title>
        <authorList>
            <person name="Kirchberger P.C."/>
            <person name="Turnsek M."/>
            <person name="Hunt D.E."/>
            <person name="Haley B.J."/>
            <person name="Colwell R."/>
            <person name="Polz M.F."/>
            <person name="Tarr C.L."/>
            <person name="Boucher Y."/>
        </authorList>
    </citation>
    <scope>NUCLEOTIDE SEQUENCE [LARGE SCALE GENOMIC DNA]</scope>
    <source>
        <strain evidence="1">OP3H</strain>
        <strain evidence="5">PPCK-2014</strain>
    </source>
</reference>
<protein>
    <submittedName>
        <fullName evidence="2">Uncharacterized protein</fullName>
    </submittedName>
</protein>
<evidence type="ECO:0000313" key="3">
    <source>
        <dbReference type="EMBL" id="KQA98604.1"/>
    </source>
</evidence>
<dbReference type="EMBL" id="JJMN01000006">
    <property type="protein sequence ID" value="KDO15630.1"/>
    <property type="molecule type" value="Genomic_DNA"/>
</dbReference>
<accession>A0A067BFW9</accession>
<dbReference type="EMBL" id="NMSH01000001">
    <property type="protein sequence ID" value="PAR22940.1"/>
    <property type="molecule type" value="Genomic_DNA"/>
</dbReference>
<dbReference type="OrthoDB" id="5899365at2"/>
<sequence>MRISEILVPQPPVQTEPDATAVKLREAYVQERHELELTEIELNRAKIVMIDEDGKLVRLPLLTEH</sequence>
<evidence type="ECO:0000313" key="1">
    <source>
        <dbReference type="EMBL" id="KDO15630.1"/>
    </source>
</evidence>
<dbReference type="Proteomes" id="UP000216173">
    <property type="component" value="Unassembled WGS sequence"/>
</dbReference>
<dbReference type="Proteomes" id="UP000053724">
    <property type="component" value="Unassembled WGS sequence"/>
</dbReference>
<evidence type="ECO:0000313" key="2">
    <source>
        <dbReference type="EMBL" id="KQA23664.1"/>
    </source>
</evidence>
<dbReference type="Proteomes" id="UP000050491">
    <property type="component" value="Unassembled WGS sequence"/>
</dbReference>
<evidence type="ECO:0000313" key="8">
    <source>
        <dbReference type="Proteomes" id="UP000216173"/>
    </source>
</evidence>
<reference evidence="4" key="3">
    <citation type="submission" date="2017-07" db="EMBL/GenBank/DDBJ databases">
        <authorList>
            <person name="Sun Z.S."/>
            <person name="Albrecht U."/>
            <person name="Echele G."/>
            <person name="Lee C.C."/>
        </authorList>
    </citation>
    <scope>NUCLEOTIDE SEQUENCE [LARGE SCALE GENOMIC DNA]</scope>
    <source>
        <strain evidence="4">OYP9E10</strain>
    </source>
</reference>
<comment type="caution">
    <text evidence="2">The sequence shown here is derived from an EMBL/GenBank/DDBJ whole genome shotgun (WGS) entry which is preliminary data.</text>
</comment>